<dbReference type="SUPFAM" id="SSF89550">
    <property type="entry name" value="PHP domain-like"/>
    <property type="match status" value="1"/>
</dbReference>
<keyword evidence="1" id="KW-0378">Hydrolase</keyword>
<keyword evidence="1" id="KW-0255">Endonuclease</keyword>
<evidence type="ECO:0000313" key="1">
    <source>
        <dbReference type="EMBL" id="MFC4617877.1"/>
    </source>
</evidence>
<dbReference type="InterPro" id="IPR010994">
    <property type="entry name" value="RuvA_2-like"/>
</dbReference>
<reference evidence="2" key="1">
    <citation type="journal article" date="2019" name="Int. J. Syst. Evol. Microbiol.">
        <title>The Global Catalogue of Microorganisms (GCM) 10K type strain sequencing project: providing services to taxonomists for standard genome sequencing and annotation.</title>
        <authorList>
            <consortium name="The Broad Institute Genomics Platform"/>
            <consortium name="The Broad Institute Genome Sequencing Center for Infectious Disease"/>
            <person name="Wu L."/>
            <person name="Ma J."/>
        </authorList>
    </citation>
    <scope>NUCLEOTIDE SEQUENCE [LARGE SCALE GENOMIC DNA]</scope>
    <source>
        <strain evidence="2">CGMCC 1.16306</strain>
    </source>
</reference>
<evidence type="ECO:0000313" key="2">
    <source>
        <dbReference type="Proteomes" id="UP001596022"/>
    </source>
</evidence>
<accession>A0ABV9GL39</accession>
<sequence>MKNFYADLHIHIGRTKTGRPVKITGAKSLTIDRILDEASARKGIDLVGVIDCQVPEVLDELTEMAAAGFVEPLDDGGLRFEKAVLIPGVEIEVKDNHCLGPLHVLAYFPNLQAMRAFSKWLASHMTNVTLSTQRFYGDAQALQQKVKAMGGLFIPAHIFTPFKSVYGAGVSRSITEILDPNLIDAVELGLSADTDMADQISELHPLPFVTNSDAHSLKKIGREYQTLRLDHPSFSELEMAFKGLAGRKIVANYGLDPKLGKYHRTRCANCMEVLEHYKKGEPCPYCGHKRVVKGVRDRLCELDDHGAQKPKRPLYVHQVPLEFIPKIGPKTLEKLLKAFGTEMAVMHQAPADALIKIVGEKPALAILAARAGELEVETGGAGRYGRVKTD</sequence>
<dbReference type="InterPro" id="IPR016195">
    <property type="entry name" value="Pol/histidinol_Pase-like"/>
</dbReference>
<dbReference type="RefSeq" id="WP_376844894.1">
    <property type="nucleotide sequence ID" value="NZ_JBHSFW010000001.1"/>
</dbReference>
<gene>
    <name evidence="1" type="ORF">ACFO4N_03935</name>
</gene>
<dbReference type="Gene3D" id="3.20.20.140">
    <property type="entry name" value="Metal-dependent hydrolases"/>
    <property type="match status" value="1"/>
</dbReference>
<dbReference type="GO" id="GO:0004519">
    <property type="term" value="F:endonuclease activity"/>
    <property type="evidence" value="ECO:0007669"/>
    <property type="project" value="UniProtKB-KW"/>
</dbReference>
<dbReference type="SUPFAM" id="SSF47781">
    <property type="entry name" value="RuvA domain 2-like"/>
    <property type="match status" value="1"/>
</dbReference>
<dbReference type="PANTHER" id="PTHR40084:SF1">
    <property type="entry name" value="PHOSPHOTRANSFERASE"/>
    <property type="match status" value="1"/>
</dbReference>
<dbReference type="Proteomes" id="UP001596022">
    <property type="component" value="Unassembled WGS sequence"/>
</dbReference>
<dbReference type="PANTHER" id="PTHR40084">
    <property type="entry name" value="PHOSPHOHYDROLASE, PHP FAMILY"/>
    <property type="match status" value="1"/>
</dbReference>
<protein>
    <submittedName>
        <fullName evidence="1">Endonuclease Q family protein</fullName>
    </submittedName>
</protein>
<name>A0ABV9GL39_9BACL</name>
<dbReference type="Pfam" id="PF13263">
    <property type="entry name" value="PHP_C"/>
    <property type="match status" value="1"/>
</dbReference>
<dbReference type="CDD" id="cd19067">
    <property type="entry name" value="PfuEndoQ-like"/>
    <property type="match status" value="1"/>
</dbReference>
<keyword evidence="2" id="KW-1185">Reference proteome</keyword>
<proteinExistence type="predicted"/>
<comment type="caution">
    <text evidence="1">The sequence shown here is derived from an EMBL/GenBank/DDBJ whole genome shotgun (WGS) entry which is preliminary data.</text>
</comment>
<organism evidence="1 2">
    <name type="scientific">Camelliibacillus cellulosilyticus</name>
    <dbReference type="NCBI Taxonomy" id="2174486"/>
    <lineage>
        <taxon>Bacteria</taxon>
        <taxon>Bacillati</taxon>
        <taxon>Bacillota</taxon>
        <taxon>Bacilli</taxon>
        <taxon>Bacillales</taxon>
        <taxon>Sporolactobacillaceae</taxon>
        <taxon>Camelliibacillus</taxon>
    </lineage>
</organism>
<dbReference type="EMBL" id="JBHSFW010000001">
    <property type="protein sequence ID" value="MFC4617877.1"/>
    <property type="molecule type" value="Genomic_DNA"/>
</dbReference>
<keyword evidence="1" id="KW-0540">Nuclease</keyword>
<dbReference type="Gene3D" id="1.10.150.20">
    <property type="entry name" value="5' to 3' exonuclease, C-terminal subdomain"/>
    <property type="match status" value="1"/>
</dbReference>